<reference evidence="1 2" key="1">
    <citation type="journal article" date="2009" name="Int. J. Syst. Evol. Microbiol.">
        <title>Paenibacillus contaminans sp. nov., isolated from a contaminated laboratory plate.</title>
        <authorList>
            <person name="Chou J.H."/>
            <person name="Lee J.H."/>
            <person name="Lin M.C."/>
            <person name="Chang P.S."/>
            <person name="Arun A.B."/>
            <person name="Young C.C."/>
            <person name="Chen W.M."/>
        </authorList>
    </citation>
    <scope>NUCLEOTIDE SEQUENCE [LARGE SCALE GENOMIC DNA]</scope>
    <source>
        <strain evidence="1 2">CKOBP-6</strain>
    </source>
</reference>
<sequence length="177" mass="17549">MPNFFVFNNAGSPLFTQSTNTYTAPGVESLAESDAAKSGLLFTLASGISSVPSGQNLLVQVTNPGGSGKTMYISRIIGGITAAATLTIASGGTFTAAATPAPFNMNFGSATASSMTTKTATGTLGGSPISFTAILAAAGQYTIGFGGGIVVPPGGVLTFSAGTGALNASANIMWWEF</sequence>
<accession>A0A329MKS7</accession>
<protein>
    <submittedName>
        <fullName evidence="1">Uncharacterized protein</fullName>
    </submittedName>
</protein>
<dbReference type="RefSeq" id="WP_113032676.1">
    <property type="nucleotide sequence ID" value="NZ_QMFB01000012.1"/>
</dbReference>
<gene>
    <name evidence="1" type="ORF">DQG23_20145</name>
</gene>
<name>A0A329MKS7_9BACL</name>
<evidence type="ECO:0000313" key="2">
    <source>
        <dbReference type="Proteomes" id="UP000250369"/>
    </source>
</evidence>
<dbReference type="OrthoDB" id="2662649at2"/>
<dbReference type="Proteomes" id="UP000250369">
    <property type="component" value="Unassembled WGS sequence"/>
</dbReference>
<dbReference type="EMBL" id="QMFB01000012">
    <property type="protein sequence ID" value="RAV19313.1"/>
    <property type="molecule type" value="Genomic_DNA"/>
</dbReference>
<organism evidence="1 2">
    <name type="scientific">Paenibacillus contaminans</name>
    <dbReference type="NCBI Taxonomy" id="450362"/>
    <lineage>
        <taxon>Bacteria</taxon>
        <taxon>Bacillati</taxon>
        <taxon>Bacillota</taxon>
        <taxon>Bacilli</taxon>
        <taxon>Bacillales</taxon>
        <taxon>Paenibacillaceae</taxon>
        <taxon>Paenibacillus</taxon>
    </lineage>
</organism>
<proteinExistence type="predicted"/>
<keyword evidence="2" id="KW-1185">Reference proteome</keyword>
<comment type="caution">
    <text evidence="1">The sequence shown here is derived from an EMBL/GenBank/DDBJ whole genome shotgun (WGS) entry which is preliminary data.</text>
</comment>
<evidence type="ECO:0000313" key="1">
    <source>
        <dbReference type="EMBL" id="RAV19313.1"/>
    </source>
</evidence>
<dbReference type="AlphaFoldDB" id="A0A329MKS7"/>